<sequence>MIRPVLYIYLISLCAGGLTNLFLKTGFDGSSTVYGTACLNLDYIPTCGWKFILYSSLPVTDMTGVTEFFMSSRIDNFTFFLNAVSKYADLTTMGLPCTSMEVKGNYASTLPDIIVNWYCVCNLLTFGSCKQVSVTSITEPTTTTTTTQPTSSTATKPTTTTTSAIKSTAASTTISTDTPPASPPVTASSSVTKYAIFTKRIDSCQMNFLTTVLLYNPDLIFCAIQCFNYENCTGVNYWEASQRCDIASKNIISNVTNVPGCQYYVITT</sequence>
<evidence type="ECO:0000256" key="1">
    <source>
        <dbReference type="SAM" id="MobiDB-lite"/>
    </source>
</evidence>
<comment type="caution">
    <text evidence="2">The sequence shown here is derived from an EMBL/GenBank/DDBJ whole genome shotgun (WGS) entry which is preliminary data.</text>
</comment>
<reference evidence="2" key="2">
    <citation type="submission" date="2023-04" db="EMBL/GenBank/DDBJ databases">
        <authorList>
            <person name="Bu L."/>
            <person name="Lu L."/>
            <person name="Laidemitt M.R."/>
            <person name="Zhang S.M."/>
            <person name="Mutuku M."/>
            <person name="Mkoji G."/>
            <person name="Steinauer M."/>
            <person name="Loker E.S."/>
        </authorList>
    </citation>
    <scope>NUCLEOTIDE SEQUENCE</scope>
    <source>
        <strain evidence="2">KasaAsao</strain>
        <tissue evidence="2">Whole Snail</tissue>
    </source>
</reference>
<reference evidence="2" key="1">
    <citation type="journal article" date="2023" name="PLoS Negl. Trop. Dis.">
        <title>A genome sequence for Biomphalaria pfeifferi, the major vector snail for the human-infecting parasite Schistosoma mansoni.</title>
        <authorList>
            <person name="Bu L."/>
            <person name="Lu L."/>
            <person name="Laidemitt M.R."/>
            <person name="Zhang S.M."/>
            <person name="Mutuku M."/>
            <person name="Mkoji G."/>
            <person name="Steinauer M."/>
            <person name="Loker E.S."/>
        </authorList>
    </citation>
    <scope>NUCLEOTIDE SEQUENCE</scope>
    <source>
        <strain evidence="2">KasaAsao</strain>
    </source>
</reference>
<keyword evidence="3" id="KW-1185">Reference proteome</keyword>
<accession>A0AAD8BHQ0</accession>
<evidence type="ECO:0000313" key="2">
    <source>
        <dbReference type="EMBL" id="KAK0054776.1"/>
    </source>
</evidence>
<evidence type="ECO:0000313" key="3">
    <source>
        <dbReference type="Proteomes" id="UP001233172"/>
    </source>
</evidence>
<name>A0AAD8BHQ0_BIOPF</name>
<dbReference type="EMBL" id="JASAOG010000075">
    <property type="protein sequence ID" value="KAK0054776.1"/>
    <property type="molecule type" value="Genomic_DNA"/>
</dbReference>
<dbReference type="AlphaFoldDB" id="A0AAD8BHQ0"/>
<organism evidence="2 3">
    <name type="scientific">Biomphalaria pfeifferi</name>
    <name type="common">Bloodfluke planorb</name>
    <name type="synonym">Freshwater snail</name>
    <dbReference type="NCBI Taxonomy" id="112525"/>
    <lineage>
        <taxon>Eukaryota</taxon>
        <taxon>Metazoa</taxon>
        <taxon>Spiralia</taxon>
        <taxon>Lophotrochozoa</taxon>
        <taxon>Mollusca</taxon>
        <taxon>Gastropoda</taxon>
        <taxon>Heterobranchia</taxon>
        <taxon>Euthyneura</taxon>
        <taxon>Panpulmonata</taxon>
        <taxon>Hygrophila</taxon>
        <taxon>Lymnaeoidea</taxon>
        <taxon>Planorbidae</taxon>
        <taxon>Biomphalaria</taxon>
    </lineage>
</organism>
<proteinExistence type="predicted"/>
<protein>
    <submittedName>
        <fullName evidence="2">Mucin-2</fullName>
    </submittedName>
</protein>
<feature type="region of interest" description="Disordered" evidence="1">
    <location>
        <begin position="140"/>
        <end position="187"/>
    </location>
</feature>
<gene>
    <name evidence="2" type="ORF">Bpfe_015873</name>
</gene>
<dbReference type="Proteomes" id="UP001233172">
    <property type="component" value="Unassembled WGS sequence"/>
</dbReference>